<evidence type="ECO:0000313" key="5">
    <source>
        <dbReference type="Proteomes" id="UP000315995"/>
    </source>
</evidence>
<dbReference type="InterPro" id="IPR029052">
    <property type="entry name" value="Metallo-depent_PP-like"/>
</dbReference>
<feature type="chain" id="PRO_5030106407" description="5'-Nucleotidase C-terminal domain-containing protein" evidence="2">
    <location>
        <begin position="28"/>
        <end position="849"/>
    </location>
</feature>
<accession>A0A4Y6PTB0</accession>
<proteinExistence type="predicted"/>
<dbReference type="AlphaFoldDB" id="A0A4Y6PTB0"/>
<dbReference type="InterPro" id="IPR008334">
    <property type="entry name" value="5'-Nucleotdase_C"/>
</dbReference>
<dbReference type="Gene3D" id="3.90.780.10">
    <property type="entry name" value="5'-Nucleotidase, C-terminal domain"/>
    <property type="match status" value="1"/>
</dbReference>
<dbReference type="Gene3D" id="3.60.21.10">
    <property type="match status" value="1"/>
</dbReference>
<gene>
    <name evidence="4" type="ORF">FIV42_12660</name>
</gene>
<dbReference type="PANTHER" id="PTHR11575">
    <property type="entry name" value="5'-NUCLEOTIDASE-RELATED"/>
    <property type="match status" value="1"/>
</dbReference>
<evidence type="ECO:0000256" key="1">
    <source>
        <dbReference type="SAM" id="MobiDB-lite"/>
    </source>
</evidence>
<feature type="region of interest" description="Disordered" evidence="1">
    <location>
        <begin position="29"/>
        <end position="59"/>
    </location>
</feature>
<dbReference type="SUPFAM" id="SSF56300">
    <property type="entry name" value="Metallo-dependent phosphatases"/>
    <property type="match status" value="1"/>
</dbReference>
<feature type="signal peptide" evidence="2">
    <location>
        <begin position="1"/>
        <end position="27"/>
    </location>
</feature>
<dbReference type="PANTHER" id="PTHR11575:SF24">
    <property type="entry name" value="5'-NUCLEOTIDASE"/>
    <property type="match status" value="1"/>
</dbReference>
<evidence type="ECO:0000259" key="3">
    <source>
        <dbReference type="Pfam" id="PF02872"/>
    </source>
</evidence>
<accession>A0A5B8Y6F6</accession>
<organism evidence="4 5">
    <name type="scientific">Persicimonas caeni</name>
    <dbReference type="NCBI Taxonomy" id="2292766"/>
    <lineage>
        <taxon>Bacteria</taxon>
        <taxon>Deltaproteobacteria</taxon>
        <taxon>Bradymonadales</taxon>
        <taxon>Bradymonadaceae</taxon>
        <taxon>Persicimonas</taxon>
    </lineage>
</organism>
<sequence length="849" mass="93269">MQFRCFMRLVVVCLLAFLYAPSAFAQAAPSDAPDPAASEETAEQPPAVATPSTESVEPADTTRTLSFFLLGNLDGRLVDIDCRREAPVDDKGLHYARQAALYNRLVTEAKTTAEKPIALNLGDSTFPGALARYLLTSAEGAVDFAATLDQIPYTAHALGDAELGMERAQLLNFIEGATPPKLPLQAANIMCNEEGGAEAICEAVGTGPNRKPWQVVERDGLKLGVVTAIDPDVTKSIAKERAAGLDFADPKEVLPKVIEKLEQQAGVDMVVVLYHMTGDASKDDAIELASTVRGIDVLFTNRLMHSPKNPEDTATNGHVVAPVTGTYIVGANTAHTSAVTVDLNLERAAEDEPWRAVSIDSRTRQTAPLEPDAQTAKMLRDLAGLYCEDWSKPINPRLALVHPFSDEDLKTFILNVMRFSTDAEVALVNEQTFVQTDVFPIEKELSLADIFTFVPYNNKLVTVEVPGSLLAELGKRLDGPLVAAGLTKKGDKVLVNGRPIQTGRSYRVATHAFLATGGDDILPQDKIEDLRVFDPAWSDEPPTIGTLVAEVVRTADLPDDAETVDQLDPEASFPDLYRKFLWTYTGAINASFNKVSVDNPVGADGEPSYDQSQLNVNSTTQINLEGNGEVKANSRNHGWENRLLVQYAQARVAPDPNGPLADDFEETKDLIRLRSTYQYAGFRANAGGEWYVPMPFAEMQLESEFSKPKERDWHKVELTGIGGAKFQLFEPLEIKLGANARRDINQPDGETTYGLNAGYTFNRTDLIDLLGKPIQFESELEYFYNDIGASNIQELRNTNRLYFAVIDQLFFTTTFQAFLYRTDEVGEFGSNTELTVGLNYLWDETVQSF</sequence>
<dbReference type="InterPro" id="IPR006179">
    <property type="entry name" value="5_nucleotidase/apyrase"/>
</dbReference>
<dbReference type="GO" id="GO:0016787">
    <property type="term" value="F:hydrolase activity"/>
    <property type="evidence" value="ECO:0007669"/>
    <property type="project" value="InterPro"/>
</dbReference>
<dbReference type="GO" id="GO:0030288">
    <property type="term" value="C:outer membrane-bounded periplasmic space"/>
    <property type="evidence" value="ECO:0007669"/>
    <property type="project" value="TreeGrafter"/>
</dbReference>
<dbReference type="OrthoDB" id="9803927at2"/>
<dbReference type="SUPFAM" id="SSF55816">
    <property type="entry name" value="5'-nucleotidase (syn. UDP-sugar hydrolase), C-terminal domain"/>
    <property type="match status" value="1"/>
</dbReference>
<feature type="compositionally biased region" description="Low complexity" evidence="1">
    <location>
        <begin position="29"/>
        <end position="38"/>
    </location>
</feature>
<dbReference type="Proteomes" id="UP000315995">
    <property type="component" value="Chromosome"/>
</dbReference>
<evidence type="ECO:0000313" key="4">
    <source>
        <dbReference type="EMBL" id="QDG51566.1"/>
    </source>
</evidence>
<name>A0A4Y6PTB0_PERCE</name>
<reference evidence="4 5" key="1">
    <citation type="submission" date="2019-06" db="EMBL/GenBank/DDBJ databases">
        <title>Persicimonas caeni gen. nov., sp. nov., a predatory bacterium isolated from solar saltern.</title>
        <authorList>
            <person name="Wang S."/>
        </authorList>
    </citation>
    <scope>NUCLEOTIDE SEQUENCE [LARGE SCALE GENOMIC DNA]</scope>
    <source>
        <strain evidence="4 5">YN101</strain>
    </source>
</reference>
<evidence type="ECO:0000256" key="2">
    <source>
        <dbReference type="SAM" id="SignalP"/>
    </source>
</evidence>
<dbReference type="RefSeq" id="WP_141198046.1">
    <property type="nucleotide sequence ID" value="NZ_CP041186.1"/>
</dbReference>
<keyword evidence="5" id="KW-1185">Reference proteome</keyword>
<protein>
    <recommendedName>
        <fullName evidence="3">5'-Nucleotidase C-terminal domain-containing protein</fullName>
    </recommendedName>
</protein>
<dbReference type="Pfam" id="PF02872">
    <property type="entry name" value="5_nucleotid_C"/>
    <property type="match status" value="1"/>
</dbReference>
<dbReference type="GO" id="GO:0009166">
    <property type="term" value="P:nucleotide catabolic process"/>
    <property type="evidence" value="ECO:0007669"/>
    <property type="project" value="InterPro"/>
</dbReference>
<dbReference type="EMBL" id="CP041186">
    <property type="protein sequence ID" value="QDG51566.1"/>
    <property type="molecule type" value="Genomic_DNA"/>
</dbReference>
<keyword evidence="2" id="KW-0732">Signal</keyword>
<feature type="domain" description="5'-Nucleotidase C-terminal" evidence="3">
    <location>
        <begin position="405"/>
        <end position="472"/>
    </location>
</feature>
<dbReference type="InterPro" id="IPR036907">
    <property type="entry name" value="5'-Nucleotdase_C_sf"/>
</dbReference>
<feature type="compositionally biased region" description="Polar residues" evidence="1">
    <location>
        <begin position="50"/>
        <end position="59"/>
    </location>
</feature>